<gene>
    <name evidence="1" type="ORF">SAMN05444359_110129</name>
</gene>
<dbReference type="EMBL" id="FOFB01000010">
    <property type="protein sequence ID" value="SEQ47869.1"/>
    <property type="molecule type" value="Genomic_DNA"/>
</dbReference>
<protein>
    <submittedName>
        <fullName evidence="1">Uncharacterized protein</fullName>
    </submittedName>
</protein>
<organism evidence="1 2">
    <name type="scientific">Neolewinella agarilytica</name>
    <dbReference type="NCBI Taxonomy" id="478744"/>
    <lineage>
        <taxon>Bacteria</taxon>
        <taxon>Pseudomonadati</taxon>
        <taxon>Bacteroidota</taxon>
        <taxon>Saprospiria</taxon>
        <taxon>Saprospirales</taxon>
        <taxon>Lewinellaceae</taxon>
        <taxon>Neolewinella</taxon>
    </lineage>
</organism>
<dbReference type="Proteomes" id="UP000199021">
    <property type="component" value="Unassembled WGS sequence"/>
</dbReference>
<keyword evidence="2" id="KW-1185">Reference proteome</keyword>
<accession>A0A1H9GCT7</accession>
<sequence length="33" mass="3859">MRRSQVEDLRSEMPERMRECDVGMDTFMHAASG</sequence>
<dbReference type="STRING" id="478744.SAMN05444359_110129"/>
<evidence type="ECO:0000313" key="1">
    <source>
        <dbReference type="EMBL" id="SEQ47869.1"/>
    </source>
</evidence>
<dbReference type="AlphaFoldDB" id="A0A1H9GCT7"/>
<evidence type="ECO:0000313" key="2">
    <source>
        <dbReference type="Proteomes" id="UP000199021"/>
    </source>
</evidence>
<name>A0A1H9GCT7_9BACT</name>
<proteinExistence type="predicted"/>
<dbReference type="InParanoid" id="A0A1H9GCT7"/>
<reference evidence="2" key="1">
    <citation type="submission" date="2016-10" db="EMBL/GenBank/DDBJ databases">
        <authorList>
            <person name="Varghese N."/>
            <person name="Submissions S."/>
        </authorList>
    </citation>
    <scope>NUCLEOTIDE SEQUENCE [LARGE SCALE GENOMIC DNA]</scope>
    <source>
        <strain evidence="2">DSM 24740</strain>
    </source>
</reference>